<dbReference type="InterPro" id="IPR039622">
    <property type="entry name" value="MBD10/11"/>
</dbReference>
<comment type="subcellular location">
    <subcellularLocation>
        <location evidence="1">Nucleus</location>
    </subcellularLocation>
</comment>
<protein>
    <recommendedName>
        <fullName evidence="7">MBD domain-containing protein</fullName>
    </recommendedName>
</protein>
<feature type="compositionally biased region" description="Polar residues" evidence="6">
    <location>
        <begin position="219"/>
        <end position="235"/>
    </location>
</feature>
<dbReference type="Pfam" id="PF01429">
    <property type="entry name" value="MBD"/>
    <property type="match status" value="1"/>
</dbReference>
<dbReference type="Gene3D" id="3.30.890.10">
    <property type="entry name" value="Methyl-cpg-binding Protein 2, Chain A"/>
    <property type="match status" value="1"/>
</dbReference>
<keyword evidence="2" id="KW-0805">Transcription regulation</keyword>
<feature type="compositionally biased region" description="Basic and acidic residues" evidence="6">
    <location>
        <begin position="147"/>
        <end position="193"/>
    </location>
</feature>
<dbReference type="STRING" id="106549.A0A540MZM7"/>
<dbReference type="GO" id="GO:0003677">
    <property type="term" value="F:DNA binding"/>
    <property type="evidence" value="ECO:0007669"/>
    <property type="project" value="UniProtKB-KW"/>
</dbReference>
<reference evidence="8 9" key="1">
    <citation type="journal article" date="2019" name="G3 (Bethesda)">
        <title>Sequencing of a Wild Apple (Malus baccata) Genome Unravels the Differences Between Cultivated and Wild Apple Species Regarding Disease Resistance and Cold Tolerance.</title>
        <authorList>
            <person name="Chen X."/>
        </authorList>
    </citation>
    <scope>NUCLEOTIDE SEQUENCE [LARGE SCALE GENOMIC DNA]</scope>
    <source>
        <strain evidence="9">cv. Shandingzi</strain>
        <tissue evidence="8">Leaves</tissue>
    </source>
</reference>
<organism evidence="8 9">
    <name type="scientific">Malus baccata</name>
    <name type="common">Siberian crab apple</name>
    <name type="synonym">Pyrus baccata</name>
    <dbReference type="NCBI Taxonomy" id="106549"/>
    <lineage>
        <taxon>Eukaryota</taxon>
        <taxon>Viridiplantae</taxon>
        <taxon>Streptophyta</taxon>
        <taxon>Embryophyta</taxon>
        <taxon>Tracheophyta</taxon>
        <taxon>Spermatophyta</taxon>
        <taxon>Magnoliopsida</taxon>
        <taxon>eudicotyledons</taxon>
        <taxon>Gunneridae</taxon>
        <taxon>Pentapetalae</taxon>
        <taxon>rosids</taxon>
        <taxon>fabids</taxon>
        <taxon>Rosales</taxon>
        <taxon>Rosaceae</taxon>
        <taxon>Amygdaloideae</taxon>
        <taxon>Maleae</taxon>
        <taxon>Malus</taxon>
    </lineage>
</organism>
<dbReference type="Proteomes" id="UP000315295">
    <property type="component" value="Unassembled WGS sequence"/>
</dbReference>
<feature type="domain" description="MBD" evidence="7">
    <location>
        <begin position="4"/>
        <end position="97"/>
    </location>
</feature>
<dbReference type="PANTHER" id="PTHR33729:SF12">
    <property type="entry name" value="MBD DOMAIN-CONTAINING PROTEIN"/>
    <property type="match status" value="1"/>
</dbReference>
<dbReference type="EMBL" id="VIEB01000143">
    <property type="protein sequence ID" value="TQE04242.1"/>
    <property type="molecule type" value="Genomic_DNA"/>
</dbReference>
<evidence type="ECO:0000256" key="2">
    <source>
        <dbReference type="ARBA" id="ARBA00023015"/>
    </source>
</evidence>
<accession>A0A540MZM7</accession>
<dbReference type="AlphaFoldDB" id="A0A540MZM7"/>
<proteinExistence type="predicted"/>
<evidence type="ECO:0000256" key="4">
    <source>
        <dbReference type="ARBA" id="ARBA00023163"/>
    </source>
</evidence>
<evidence type="ECO:0000313" key="9">
    <source>
        <dbReference type="Proteomes" id="UP000315295"/>
    </source>
</evidence>
<dbReference type="PANTHER" id="PTHR33729">
    <property type="entry name" value="METHYL-CPG BINDING DOMAIN CONTAINING PROTEIN, EXPRESSED"/>
    <property type="match status" value="1"/>
</dbReference>
<dbReference type="InterPro" id="IPR001739">
    <property type="entry name" value="Methyl_CpG_DNA-bd"/>
</dbReference>
<dbReference type="GO" id="GO:0005634">
    <property type="term" value="C:nucleus"/>
    <property type="evidence" value="ECO:0007669"/>
    <property type="project" value="UniProtKB-SubCell"/>
</dbReference>
<feature type="region of interest" description="Disordered" evidence="6">
    <location>
        <begin position="82"/>
        <end position="305"/>
    </location>
</feature>
<evidence type="ECO:0000313" key="8">
    <source>
        <dbReference type="EMBL" id="TQE04242.1"/>
    </source>
</evidence>
<gene>
    <name evidence="8" type="ORF">C1H46_010155</name>
</gene>
<feature type="compositionally biased region" description="Basic and acidic residues" evidence="6">
    <location>
        <begin position="202"/>
        <end position="211"/>
    </location>
</feature>
<keyword evidence="4" id="KW-0804">Transcription</keyword>
<comment type="caution">
    <text evidence="8">The sequence shown here is derived from an EMBL/GenBank/DDBJ whole genome shotgun (WGS) entry which is preliminary data.</text>
</comment>
<dbReference type="PROSITE" id="PS50982">
    <property type="entry name" value="MBD"/>
    <property type="match status" value="1"/>
</dbReference>
<name>A0A540MZM7_MALBA</name>
<dbReference type="SUPFAM" id="SSF54171">
    <property type="entry name" value="DNA-binding domain"/>
    <property type="match status" value="1"/>
</dbReference>
<keyword evidence="3" id="KW-0238">DNA-binding</keyword>
<evidence type="ECO:0000256" key="6">
    <source>
        <dbReference type="SAM" id="MobiDB-lite"/>
    </source>
</evidence>
<evidence type="ECO:0000256" key="3">
    <source>
        <dbReference type="ARBA" id="ARBA00023125"/>
    </source>
</evidence>
<feature type="compositionally biased region" description="Basic and acidic residues" evidence="6">
    <location>
        <begin position="253"/>
        <end position="290"/>
    </location>
</feature>
<evidence type="ECO:0000259" key="7">
    <source>
        <dbReference type="PROSITE" id="PS50982"/>
    </source>
</evidence>
<sequence>MESKVDEVSVELSAPPAWKKKLCFASNFRVLALVLLNLLQFFASFCPKKGGTPRKNEIIFISPTGEEINNKKQLEQYLKEHPGNPAISEFDWSTGKTPRRSARISEKVKMAPSPESEPPKKRGQKSSGSKDKVEAAGGEADATNEIQMKDAEVDEKKDGGKTEEETDQTKPEDGNDKTPTDAKETLGEETKEDVVEENPTEEAAKNNKEDVPQAEGEQANGTNDNKQNDTATVTVEANGAAEKENLYGAAPPMDREIKMKHDAAENDGKCNAQAEEKIKPKDGEVVENGKVEQGAQADAPQQLSS</sequence>
<evidence type="ECO:0000256" key="5">
    <source>
        <dbReference type="ARBA" id="ARBA00023242"/>
    </source>
</evidence>
<keyword evidence="5" id="KW-0539">Nucleus</keyword>
<keyword evidence="9" id="KW-1185">Reference proteome</keyword>
<evidence type="ECO:0000256" key="1">
    <source>
        <dbReference type="ARBA" id="ARBA00004123"/>
    </source>
</evidence>
<dbReference type="InterPro" id="IPR016177">
    <property type="entry name" value="DNA-bd_dom_sf"/>
</dbReference>